<comment type="caution">
    <text evidence="6">The sequence shown here is derived from an EMBL/GenBank/DDBJ whole genome shotgun (WGS) entry which is preliminary data.</text>
</comment>
<evidence type="ECO:0000256" key="2">
    <source>
        <dbReference type="ARBA" id="ARBA00022525"/>
    </source>
</evidence>
<dbReference type="Pfam" id="PF00090">
    <property type="entry name" value="TSP_1"/>
    <property type="match status" value="1"/>
</dbReference>
<evidence type="ECO:0000313" key="6">
    <source>
        <dbReference type="EMBL" id="CAH3021140.1"/>
    </source>
</evidence>
<dbReference type="InterPro" id="IPR036383">
    <property type="entry name" value="TSP1_rpt_sf"/>
</dbReference>
<evidence type="ECO:0000256" key="5">
    <source>
        <dbReference type="ARBA" id="ARBA00023157"/>
    </source>
</evidence>
<dbReference type="SUPFAM" id="SSF82895">
    <property type="entry name" value="TSP-1 type 1 repeat"/>
    <property type="match status" value="1"/>
</dbReference>
<evidence type="ECO:0000256" key="4">
    <source>
        <dbReference type="ARBA" id="ARBA00022737"/>
    </source>
</evidence>
<dbReference type="PANTHER" id="PTHR22906:SF43">
    <property type="entry name" value="PROPERDIN"/>
    <property type="match status" value="1"/>
</dbReference>
<feature type="non-terminal residue" evidence="6">
    <location>
        <position position="1"/>
    </location>
</feature>
<reference evidence="6 7" key="1">
    <citation type="submission" date="2022-05" db="EMBL/GenBank/DDBJ databases">
        <authorList>
            <consortium name="Genoscope - CEA"/>
            <person name="William W."/>
        </authorList>
    </citation>
    <scope>NUCLEOTIDE SEQUENCE [LARGE SCALE GENOMIC DNA]</scope>
</reference>
<evidence type="ECO:0000313" key="7">
    <source>
        <dbReference type="Proteomes" id="UP001159427"/>
    </source>
</evidence>
<accession>A0ABN8M357</accession>
<dbReference type="Proteomes" id="UP001159427">
    <property type="component" value="Unassembled WGS sequence"/>
</dbReference>
<proteinExistence type="predicted"/>
<name>A0ABN8M357_9CNID</name>
<keyword evidence="3" id="KW-0732">Signal</keyword>
<dbReference type="PANTHER" id="PTHR22906">
    <property type="entry name" value="PROPERDIN"/>
    <property type="match status" value="1"/>
</dbReference>
<keyword evidence="2" id="KW-0964">Secreted</keyword>
<evidence type="ECO:0000256" key="3">
    <source>
        <dbReference type="ARBA" id="ARBA00022729"/>
    </source>
</evidence>
<organism evidence="6 7">
    <name type="scientific">Porites evermanni</name>
    <dbReference type="NCBI Taxonomy" id="104178"/>
    <lineage>
        <taxon>Eukaryota</taxon>
        <taxon>Metazoa</taxon>
        <taxon>Cnidaria</taxon>
        <taxon>Anthozoa</taxon>
        <taxon>Hexacorallia</taxon>
        <taxon>Scleractinia</taxon>
        <taxon>Fungiina</taxon>
        <taxon>Poritidae</taxon>
        <taxon>Porites</taxon>
    </lineage>
</organism>
<gene>
    <name evidence="6" type="ORF">PEVE_00010064</name>
</gene>
<protein>
    <submittedName>
        <fullName evidence="6">Uncharacterized protein</fullName>
    </submittedName>
</protein>
<dbReference type="InterPro" id="IPR000884">
    <property type="entry name" value="TSP1_rpt"/>
</dbReference>
<sequence>LAIDGGYTDWSASDCSVTCGGGTQTLTRTCTNPPPSNGGKNCSGLGPAQKARQFNELGYSLLCFCFGVSINKYTFLLPCCWSNFAPSIINYSLIFTVLRPPSKIGITDTLLQFQIFCSSTLKFVLIAVDLLRFFFCYLYIKQTSHINNETHPSLFLLHYNIKSIHGLNGDLSEY</sequence>
<dbReference type="InterPro" id="IPR052065">
    <property type="entry name" value="Compl_asym_regulator"/>
</dbReference>
<keyword evidence="7" id="KW-1185">Reference proteome</keyword>
<dbReference type="Gene3D" id="2.20.100.10">
    <property type="entry name" value="Thrombospondin type-1 (TSP1) repeat"/>
    <property type="match status" value="1"/>
</dbReference>
<dbReference type="SMART" id="SM00209">
    <property type="entry name" value="TSP1"/>
    <property type="match status" value="1"/>
</dbReference>
<comment type="subcellular location">
    <subcellularLocation>
        <location evidence="1">Secreted</location>
    </subcellularLocation>
</comment>
<dbReference type="PROSITE" id="PS50092">
    <property type="entry name" value="TSP1"/>
    <property type="match status" value="1"/>
</dbReference>
<keyword evidence="4" id="KW-0677">Repeat</keyword>
<evidence type="ECO:0000256" key="1">
    <source>
        <dbReference type="ARBA" id="ARBA00004613"/>
    </source>
</evidence>
<keyword evidence="5" id="KW-1015">Disulfide bond</keyword>
<dbReference type="EMBL" id="CALNXI010000170">
    <property type="protein sequence ID" value="CAH3021140.1"/>
    <property type="molecule type" value="Genomic_DNA"/>
</dbReference>